<keyword evidence="6" id="KW-1185">Reference proteome</keyword>
<dbReference type="RefSeq" id="WP_132122019.1">
    <property type="nucleotide sequence ID" value="NZ_SMJU01000021.1"/>
</dbReference>
<dbReference type="InterPro" id="IPR052173">
    <property type="entry name" value="Beta-lactam_resp_regulator"/>
</dbReference>
<feature type="region of interest" description="Disordered" evidence="2">
    <location>
        <begin position="589"/>
        <end position="640"/>
    </location>
</feature>
<sequence>MNNILDLLPASFVPSLGWTLLHALWQATALCMVAAAGFYLLKHRSAQTRYVLGITLLGGQVLASIATFMYYQAAFRPSQKVFSSTLRMQALPENALLSTTSASVSFSMQVQLWLSIHMQELVVCWFIGVAVLLVRFLGGWLYLERLRLASSRIQDNGWNLRFRDLMNRLRIQQTVDLRESVHTLSPMVVGVVRPVVLMPLGLLSGLSPQEFEAILAHELAHIRRHDYLVNLLQSFVEVIYFFHPGLWWLSGRIRAEREHCCDDLALSVCDDRSALAHALLRVAEFGQSPALAVAFASRKPLLLQRVRRVLGVASPARRPGSYFLATLLLLSMLAGVSVYAIQADSKEDKSKTSKAKETKETFVAASAVDDTTNRVEEELTLIPGLDLDVFHAQSIELTPSEFVAMSDTLREKRALIHEKMRTLHAEMKPHHAEMQALQKQMQPLNQRMHEIHLAMEKHQFEVERYQREEEKIEWKKQSAHDERQKLMDKRSAVMYPKSGQNTANPAETEKKLAEFETQIKAKEQEISALNDQLAQVQKQQAEAEKPLDALNADMEKINQEVEALSEKMEQVSEKIELIGQKLELEANQLESYVPAPPAPPRPAKAPKAPKAPGATSLKGAVAAPPAPAKAPRAPAAPKKP</sequence>
<dbReference type="InterPro" id="IPR008756">
    <property type="entry name" value="Peptidase_M56"/>
</dbReference>
<proteinExistence type="predicted"/>
<protein>
    <recommendedName>
        <fullName evidence="4">Peptidase M56 domain-containing protein</fullName>
    </recommendedName>
</protein>
<feature type="transmembrane region" description="Helical" evidence="3">
    <location>
        <begin position="322"/>
        <end position="341"/>
    </location>
</feature>
<feature type="transmembrane region" description="Helical" evidence="3">
    <location>
        <begin position="20"/>
        <end position="41"/>
    </location>
</feature>
<feature type="coiled-coil region" evidence="1">
    <location>
        <begin position="455"/>
        <end position="482"/>
    </location>
</feature>
<dbReference type="Proteomes" id="UP000295706">
    <property type="component" value="Unassembled WGS sequence"/>
</dbReference>
<keyword evidence="3" id="KW-0812">Transmembrane</keyword>
<keyword evidence="3" id="KW-0472">Membrane</keyword>
<feature type="coiled-coil region" evidence="1">
    <location>
        <begin position="512"/>
        <end position="581"/>
    </location>
</feature>
<evidence type="ECO:0000256" key="1">
    <source>
        <dbReference type="SAM" id="Coils"/>
    </source>
</evidence>
<evidence type="ECO:0000259" key="4">
    <source>
        <dbReference type="Pfam" id="PF05569"/>
    </source>
</evidence>
<evidence type="ECO:0000313" key="6">
    <source>
        <dbReference type="Proteomes" id="UP000295706"/>
    </source>
</evidence>
<dbReference type="PANTHER" id="PTHR34978">
    <property type="entry name" value="POSSIBLE SENSOR-TRANSDUCER PROTEIN BLAR"/>
    <property type="match status" value="1"/>
</dbReference>
<keyword evidence="1" id="KW-0175">Coiled coil</keyword>
<dbReference type="Gene3D" id="1.20.5.340">
    <property type="match status" value="1"/>
</dbReference>
<feature type="compositionally biased region" description="Low complexity" evidence="2">
    <location>
        <begin position="629"/>
        <end position="640"/>
    </location>
</feature>
<organism evidence="5 6">
    <name type="scientific">Arundinibacter roseus</name>
    <dbReference type="NCBI Taxonomy" id="2070510"/>
    <lineage>
        <taxon>Bacteria</taxon>
        <taxon>Pseudomonadati</taxon>
        <taxon>Bacteroidota</taxon>
        <taxon>Cytophagia</taxon>
        <taxon>Cytophagales</taxon>
        <taxon>Spirosomataceae</taxon>
        <taxon>Arundinibacter</taxon>
    </lineage>
</organism>
<dbReference type="AlphaFoldDB" id="A0A4R4JZJ4"/>
<accession>A0A4R4JZJ4</accession>
<dbReference type="Gene3D" id="3.30.2010.10">
    <property type="entry name" value="Metalloproteases ('zincins'), catalytic domain"/>
    <property type="match status" value="1"/>
</dbReference>
<feature type="compositionally biased region" description="Pro residues" evidence="2">
    <location>
        <begin position="594"/>
        <end position="603"/>
    </location>
</feature>
<keyword evidence="3" id="KW-1133">Transmembrane helix</keyword>
<name>A0A4R4JZJ4_9BACT</name>
<dbReference type="Pfam" id="PF05569">
    <property type="entry name" value="Peptidase_M56"/>
    <property type="match status" value="1"/>
</dbReference>
<evidence type="ECO:0000313" key="5">
    <source>
        <dbReference type="EMBL" id="TDB59109.1"/>
    </source>
</evidence>
<reference evidence="5 6" key="1">
    <citation type="submission" date="2019-02" db="EMBL/GenBank/DDBJ databases">
        <title>Arundinibacter roseus gen. nov., sp. nov., a new member of the family Cytophagaceae.</title>
        <authorList>
            <person name="Szuroczki S."/>
            <person name="Khayer B."/>
            <person name="Sproer C."/>
            <person name="Toumi M."/>
            <person name="Szabo A."/>
            <person name="Felfoldi T."/>
            <person name="Schumann P."/>
            <person name="Toth E."/>
        </authorList>
    </citation>
    <scope>NUCLEOTIDE SEQUENCE [LARGE SCALE GENOMIC DNA]</scope>
    <source>
        <strain evidence="5 6">DMA-k-7a</strain>
    </source>
</reference>
<comment type="caution">
    <text evidence="5">The sequence shown here is derived from an EMBL/GenBank/DDBJ whole genome shotgun (WGS) entry which is preliminary data.</text>
</comment>
<dbReference type="OrthoDB" id="15218at2"/>
<feature type="transmembrane region" description="Helical" evidence="3">
    <location>
        <begin position="50"/>
        <end position="75"/>
    </location>
</feature>
<dbReference type="PANTHER" id="PTHR34978:SF3">
    <property type="entry name" value="SLR0241 PROTEIN"/>
    <property type="match status" value="1"/>
</dbReference>
<evidence type="ECO:0000256" key="3">
    <source>
        <dbReference type="SAM" id="Phobius"/>
    </source>
</evidence>
<dbReference type="CDD" id="cd07341">
    <property type="entry name" value="M56_BlaR1_MecR1_like"/>
    <property type="match status" value="1"/>
</dbReference>
<gene>
    <name evidence="5" type="ORF">EZE20_22515</name>
</gene>
<evidence type="ECO:0000256" key="2">
    <source>
        <dbReference type="SAM" id="MobiDB-lite"/>
    </source>
</evidence>
<feature type="transmembrane region" description="Helical" evidence="3">
    <location>
        <begin position="121"/>
        <end position="143"/>
    </location>
</feature>
<dbReference type="EMBL" id="SMJU01000021">
    <property type="protein sequence ID" value="TDB59109.1"/>
    <property type="molecule type" value="Genomic_DNA"/>
</dbReference>
<feature type="domain" description="Peptidase M56" evidence="4">
    <location>
        <begin position="63"/>
        <end position="306"/>
    </location>
</feature>